<comment type="cofactor">
    <cofactor evidence="1">
        <name>FMN</name>
        <dbReference type="ChEBI" id="CHEBI:58210"/>
    </cofactor>
</comment>
<dbReference type="Gene3D" id="3.40.109.10">
    <property type="entry name" value="NADH Oxidase"/>
    <property type="match status" value="1"/>
</dbReference>
<evidence type="ECO:0000259" key="6">
    <source>
        <dbReference type="Pfam" id="PF00881"/>
    </source>
</evidence>
<keyword evidence="4" id="KW-0288">FMN</keyword>
<evidence type="ECO:0000256" key="2">
    <source>
        <dbReference type="ARBA" id="ARBA00007118"/>
    </source>
</evidence>
<evidence type="ECO:0000313" key="7">
    <source>
        <dbReference type="EMBL" id="MPM97208.1"/>
    </source>
</evidence>
<evidence type="ECO:0000256" key="4">
    <source>
        <dbReference type="ARBA" id="ARBA00022643"/>
    </source>
</evidence>
<dbReference type="PANTHER" id="PTHR43673">
    <property type="entry name" value="NAD(P)H NITROREDUCTASE YDGI-RELATED"/>
    <property type="match status" value="1"/>
</dbReference>
<feature type="domain" description="Nitroreductase" evidence="6">
    <location>
        <begin position="64"/>
        <end position="144"/>
    </location>
</feature>
<dbReference type="AlphaFoldDB" id="A0A645E7K4"/>
<dbReference type="EC" id="1.5.1.39" evidence="7"/>
<dbReference type="InterPro" id="IPR029479">
    <property type="entry name" value="Nitroreductase"/>
</dbReference>
<protein>
    <submittedName>
        <fullName evidence="7">FMN reductase [NAD(P)H]</fullName>
        <ecNumber evidence="7">1.5.1.39</ecNumber>
    </submittedName>
</protein>
<evidence type="ECO:0000256" key="3">
    <source>
        <dbReference type="ARBA" id="ARBA00022630"/>
    </source>
</evidence>
<name>A0A645E7K4_9ZZZZ</name>
<dbReference type="PANTHER" id="PTHR43673:SF2">
    <property type="entry name" value="NITROREDUCTASE"/>
    <property type="match status" value="1"/>
</dbReference>
<evidence type="ECO:0000256" key="5">
    <source>
        <dbReference type="ARBA" id="ARBA00023002"/>
    </source>
</evidence>
<gene>
    <name evidence="7" type="primary">nfrA2_13</name>
    <name evidence="7" type="ORF">SDC9_144381</name>
</gene>
<dbReference type="GO" id="GO:0008752">
    <property type="term" value="F:FMN reductase [NAD(P)H] activity"/>
    <property type="evidence" value="ECO:0007669"/>
    <property type="project" value="UniProtKB-EC"/>
</dbReference>
<dbReference type="Pfam" id="PF00881">
    <property type="entry name" value="Nitroreductase"/>
    <property type="match status" value="2"/>
</dbReference>
<evidence type="ECO:0000256" key="1">
    <source>
        <dbReference type="ARBA" id="ARBA00001917"/>
    </source>
</evidence>
<comment type="caution">
    <text evidence="7">The sequence shown here is derived from an EMBL/GenBank/DDBJ whole genome shotgun (WGS) entry which is preliminary data.</text>
</comment>
<dbReference type="InterPro" id="IPR000415">
    <property type="entry name" value="Nitroreductase-like"/>
</dbReference>
<comment type="similarity">
    <text evidence="2">Belongs to the nitroreductase family.</text>
</comment>
<organism evidence="7">
    <name type="scientific">bioreactor metagenome</name>
    <dbReference type="NCBI Taxonomy" id="1076179"/>
    <lineage>
        <taxon>unclassified sequences</taxon>
        <taxon>metagenomes</taxon>
        <taxon>ecological metagenomes</taxon>
    </lineage>
</organism>
<keyword evidence="5 7" id="KW-0560">Oxidoreductase</keyword>
<keyword evidence="3" id="KW-0285">Flavoprotein</keyword>
<feature type="domain" description="Nitroreductase" evidence="6">
    <location>
        <begin position="4"/>
        <end position="55"/>
    </location>
</feature>
<reference evidence="7" key="1">
    <citation type="submission" date="2019-08" db="EMBL/GenBank/DDBJ databases">
        <authorList>
            <person name="Kucharzyk K."/>
            <person name="Murdoch R.W."/>
            <person name="Higgins S."/>
            <person name="Loffler F."/>
        </authorList>
    </citation>
    <scope>NUCLEOTIDE SEQUENCE</scope>
</reference>
<proteinExistence type="inferred from homology"/>
<dbReference type="CDD" id="cd02150">
    <property type="entry name" value="nitroreductase"/>
    <property type="match status" value="1"/>
</dbReference>
<sequence length="165" mass="18648">MSIIYQRRSVRSYTGEPVTDEQITELLRAAMAAPSAKNRQPWDFVISRDNEKLKQVSNFHSFAKMLHTASAAIIVCGHKNPDDAGFWVQDCAAATENILLRATELGIGSVWIGIYPKVERVEGVREIFGIPNDIFPLSIVSLGYPLNKHDPVDRFDPRKIHKETW</sequence>
<dbReference type="SUPFAM" id="SSF55469">
    <property type="entry name" value="FMN-dependent nitroreductase-like"/>
    <property type="match status" value="1"/>
</dbReference>
<dbReference type="EMBL" id="VSSQ01043514">
    <property type="protein sequence ID" value="MPM97208.1"/>
    <property type="molecule type" value="Genomic_DNA"/>
</dbReference>
<accession>A0A645E7K4</accession>